<name>A0ABR2STH6_9ROSI</name>
<dbReference type="SUPFAM" id="SSF56219">
    <property type="entry name" value="DNase I-like"/>
    <property type="match status" value="1"/>
</dbReference>
<gene>
    <name evidence="1" type="ORF">V6N11_068032</name>
</gene>
<organism evidence="1 2">
    <name type="scientific">Hibiscus sabdariffa</name>
    <name type="common">roselle</name>
    <dbReference type="NCBI Taxonomy" id="183260"/>
    <lineage>
        <taxon>Eukaryota</taxon>
        <taxon>Viridiplantae</taxon>
        <taxon>Streptophyta</taxon>
        <taxon>Embryophyta</taxon>
        <taxon>Tracheophyta</taxon>
        <taxon>Spermatophyta</taxon>
        <taxon>Magnoliopsida</taxon>
        <taxon>eudicotyledons</taxon>
        <taxon>Gunneridae</taxon>
        <taxon>Pentapetalae</taxon>
        <taxon>rosids</taxon>
        <taxon>malvids</taxon>
        <taxon>Malvales</taxon>
        <taxon>Malvaceae</taxon>
        <taxon>Malvoideae</taxon>
        <taxon>Hibiscus</taxon>
    </lineage>
</organism>
<keyword evidence="2" id="KW-1185">Reference proteome</keyword>
<evidence type="ECO:0000313" key="2">
    <source>
        <dbReference type="Proteomes" id="UP001396334"/>
    </source>
</evidence>
<accession>A0ABR2STH6</accession>
<comment type="caution">
    <text evidence="1">The sequence shown here is derived from an EMBL/GenBank/DDBJ whole genome shotgun (WGS) entry which is preliminary data.</text>
</comment>
<dbReference type="EMBL" id="JBBPBN010000012">
    <property type="protein sequence ID" value="KAK9028222.1"/>
    <property type="molecule type" value="Genomic_DNA"/>
</dbReference>
<dbReference type="InterPro" id="IPR036691">
    <property type="entry name" value="Endo/exonu/phosph_ase_sf"/>
</dbReference>
<reference evidence="1 2" key="1">
    <citation type="journal article" date="2024" name="G3 (Bethesda)">
        <title>Genome assembly of Hibiscus sabdariffa L. provides insights into metabolisms of medicinal natural products.</title>
        <authorList>
            <person name="Kim T."/>
        </authorList>
    </citation>
    <scope>NUCLEOTIDE SEQUENCE [LARGE SCALE GENOMIC DNA]</scope>
    <source>
        <strain evidence="1">TK-2024</strain>
        <tissue evidence="1">Old leaves</tissue>
    </source>
</reference>
<sequence length="122" mass="14044">MKMKMDNAFYVEPEGIAGGLALWWSLDVKLSVLQYDKNFIDAIISINGQIEWFRTFIYAPPYKEEKLRCWERLTTLRNDVDTKWCIMGDSNIVASPNEKCGILYSITIKPNGTMISLKVCIL</sequence>
<proteinExistence type="predicted"/>
<dbReference type="Gene3D" id="3.60.10.10">
    <property type="entry name" value="Endonuclease/exonuclease/phosphatase"/>
    <property type="match status" value="1"/>
</dbReference>
<evidence type="ECO:0000313" key="1">
    <source>
        <dbReference type="EMBL" id="KAK9028222.1"/>
    </source>
</evidence>
<protein>
    <submittedName>
        <fullName evidence="1">Uncharacterized protein</fullName>
    </submittedName>
</protein>
<dbReference type="Proteomes" id="UP001396334">
    <property type="component" value="Unassembled WGS sequence"/>
</dbReference>